<accession>A0A4P6KCU0</accession>
<dbReference type="KEGG" id="ltr:EVS81_01500"/>
<dbReference type="RefSeq" id="WP_130108823.1">
    <property type="nucleotide sequence ID" value="NZ_CP035806.1"/>
</dbReference>
<evidence type="ECO:0000313" key="2">
    <source>
        <dbReference type="Proteomes" id="UP000289260"/>
    </source>
</evidence>
<protein>
    <recommendedName>
        <fullName evidence="3">CBS domain-containing protein</fullName>
    </recommendedName>
</protein>
<proteinExistence type="predicted"/>
<organism evidence="1 2">
    <name type="scientific">Leucobacter triazinivorans</name>
    <dbReference type="NCBI Taxonomy" id="1784719"/>
    <lineage>
        <taxon>Bacteria</taxon>
        <taxon>Bacillati</taxon>
        <taxon>Actinomycetota</taxon>
        <taxon>Actinomycetes</taxon>
        <taxon>Micrococcales</taxon>
        <taxon>Microbacteriaceae</taxon>
        <taxon>Leucobacter</taxon>
    </lineage>
</organism>
<evidence type="ECO:0000313" key="1">
    <source>
        <dbReference type="EMBL" id="QBE47668.1"/>
    </source>
</evidence>
<keyword evidence="2" id="KW-1185">Reference proteome</keyword>
<reference evidence="1 2" key="1">
    <citation type="submission" date="2019-02" db="EMBL/GenBank/DDBJ databases">
        <authorList>
            <person name="Sun L."/>
            <person name="Pan D."/>
            <person name="Wu X."/>
        </authorList>
    </citation>
    <scope>NUCLEOTIDE SEQUENCE [LARGE SCALE GENOMIC DNA]</scope>
    <source>
        <strain evidence="1 2">JW-1</strain>
    </source>
</reference>
<evidence type="ECO:0008006" key="3">
    <source>
        <dbReference type="Google" id="ProtNLM"/>
    </source>
</evidence>
<dbReference type="AlphaFoldDB" id="A0A4P6KCU0"/>
<dbReference type="OrthoDB" id="4417510at2"/>
<sequence>MDDETNARRFLNAHADIETELTRQQGESLPGSKRPKFWDLVDNSNELIPKHKEALKLFGNLRNAISHSRYLNGEPVAEPRADTVEEIERIRDLVLKPPRLKDALNAHGRPHVFSPSDDVKTFLRLVTDHDFSQAPVKVEQGRYELITTNAVARWFAHNLDEQGGLLDSATVGHVLTYAETGDRLQKVGHDTTTAKAINIFSGQASSDREPPAALLVMDLPGLPPQRLSVRADLALLYAQLGE</sequence>
<gene>
    <name evidence="1" type="ORF">EVS81_01500</name>
</gene>
<dbReference type="EMBL" id="CP035806">
    <property type="protein sequence ID" value="QBE47668.1"/>
    <property type="molecule type" value="Genomic_DNA"/>
</dbReference>
<dbReference type="Proteomes" id="UP000289260">
    <property type="component" value="Chromosome"/>
</dbReference>
<name>A0A4P6KCU0_9MICO</name>